<sequence length="171" mass="18912">MRYPKGAQLHSLHKTNSGGADAVALNPHVDKKGGKSHFHSLVMVLRTGTRQQRSPPLIFVLQFVSRVHIITGSLLFTSPSVHNACASPHEDHCERSPLFAEYNTTPPTVWCRSWATAEMWAGSGAKQRDMKEMKASGLESTFLSGQRGVRNTALISCANYSCPRQRHRTTV</sequence>
<accession>A0ABR3M6W7</accession>
<evidence type="ECO:0000313" key="2">
    <source>
        <dbReference type="EMBL" id="KAL1260869.1"/>
    </source>
</evidence>
<feature type="region of interest" description="Disordered" evidence="1">
    <location>
        <begin position="1"/>
        <end position="22"/>
    </location>
</feature>
<evidence type="ECO:0000313" key="3">
    <source>
        <dbReference type="Proteomes" id="UP001558613"/>
    </source>
</evidence>
<keyword evidence="3" id="KW-1185">Reference proteome</keyword>
<comment type="caution">
    <text evidence="2">The sequence shown here is derived from an EMBL/GenBank/DDBJ whole genome shotgun (WGS) entry which is preliminary data.</text>
</comment>
<gene>
    <name evidence="2" type="ORF">QQF64_008696</name>
</gene>
<dbReference type="EMBL" id="JAYMGO010000015">
    <property type="protein sequence ID" value="KAL1260869.1"/>
    <property type="molecule type" value="Genomic_DNA"/>
</dbReference>
<organism evidence="2 3">
    <name type="scientific">Cirrhinus molitorella</name>
    <name type="common">mud carp</name>
    <dbReference type="NCBI Taxonomy" id="172907"/>
    <lineage>
        <taxon>Eukaryota</taxon>
        <taxon>Metazoa</taxon>
        <taxon>Chordata</taxon>
        <taxon>Craniata</taxon>
        <taxon>Vertebrata</taxon>
        <taxon>Euteleostomi</taxon>
        <taxon>Actinopterygii</taxon>
        <taxon>Neopterygii</taxon>
        <taxon>Teleostei</taxon>
        <taxon>Ostariophysi</taxon>
        <taxon>Cypriniformes</taxon>
        <taxon>Cyprinidae</taxon>
        <taxon>Labeoninae</taxon>
        <taxon>Labeonini</taxon>
        <taxon>Cirrhinus</taxon>
    </lineage>
</organism>
<evidence type="ECO:0000256" key="1">
    <source>
        <dbReference type="SAM" id="MobiDB-lite"/>
    </source>
</evidence>
<proteinExistence type="predicted"/>
<protein>
    <submittedName>
        <fullName evidence="2">Uncharacterized protein</fullName>
    </submittedName>
</protein>
<reference evidence="2 3" key="1">
    <citation type="submission" date="2023-09" db="EMBL/GenBank/DDBJ databases">
        <authorList>
            <person name="Wang M."/>
        </authorList>
    </citation>
    <scope>NUCLEOTIDE SEQUENCE [LARGE SCALE GENOMIC DNA]</scope>
    <source>
        <strain evidence="2">GT-2023</strain>
        <tissue evidence="2">Liver</tissue>
    </source>
</reference>
<name>A0ABR3M6W7_9TELE</name>
<dbReference type="Proteomes" id="UP001558613">
    <property type="component" value="Unassembled WGS sequence"/>
</dbReference>